<feature type="domain" description="ACT" evidence="5">
    <location>
        <begin position="14"/>
        <end position="92"/>
    </location>
</feature>
<dbReference type="InterPro" id="IPR036477">
    <property type="entry name" value="Formyl_transf_N_sf"/>
</dbReference>
<comment type="catalytic activity">
    <reaction evidence="3">
        <text>(6R)-10-formyltetrahydrofolate + H2O = (6S)-5,6,7,8-tetrahydrofolate + formate + H(+)</text>
        <dbReference type="Rhea" id="RHEA:19833"/>
        <dbReference type="ChEBI" id="CHEBI:15377"/>
        <dbReference type="ChEBI" id="CHEBI:15378"/>
        <dbReference type="ChEBI" id="CHEBI:15740"/>
        <dbReference type="ChEBI" id="CHEBI:57453"/>
        <dbReference type="ChEBI" id="CHEBI:195366"/>
        <dbReference type="EC" id="3.5.1.10"/>
    </reaction>
</comment>
<dbReference type="InterPro" id="IPR004810">
    <property type="entry name" value="PurU"/>
</dbReference>
<evidence type="ECO:0000256" key="2">
    <source>
        <dbReference type="ARBA" id="ARBA00022801"/>
    </source>
</evidence>
<proteinExistence type="inferred from homology"/>
<dbReference type="Gene3D" id="3.30.70.260">
    <property type="match status" value="1"/>
</dbReference>
<dbReference type="PROSITE" id="PS51671">
    <property type="entry name" value="ACT"/>
    <property type="match status" value="1"/>
</dbReference>
<dbReference type="PIRSF" id="PIRSF036480">
    <property type="entry name" value="FormyFH4_hydr"/>
    <property type="match status" value="1"/>
</dbReference>
<organism evidence="6 7">
    <name type="scientific">Actinomadura geliboluensis</name>
    <dbReference type="NCBI Taxonomy" id="882440"/>
    <lineage>
        <taxon>Bacteria</taxon>
        <taxon>Bacillati</taxon>
        <taxon>Actinomycetota</taxon>
        <taxon>Actinomycetes</taxon>
        <taxon>Streptosporangiales</taxon>
        <taxon>Thermomonosporaceae</taxon>
        <taxon>Actinomadura</taxon>
    </lineage>
</organism>
<evidence type="ECO:0000259" key="5">
    <source>
        <dbReference type="PROSITE" id="PS51671"/>
    </source>
</evidence>
<protein>
    <recommendedName>
        <fullName evidence="3 4">Formyltetrahydrofolate deformylase</fullName>
        <ecNumber evidence="3 4">3.5.1.10</ecNumber>
    </recommendedName>
    <alternativeName>
        <fullName evidence="3">Formyl-FH(4) hydrolase</fullName>
    </alternativeName>
</protein>
<dbReference type="OrthoDB" id="9806170at2"/>
<keyword evidence="7" id="KW-1185">Reference proteome</keyword>
<gene>
    <name evidence="3 6" type="primary">purU</name>
    <name evidence="6" type="ORF">ETD96_00550</name>
</gene>
<dbReference type="GO" id="GO:0008864">
    <property type="term" value="F:formyltetrahydrofolate deformylase activity"/>
    <property type="evidence" value="ECO:0007669"/>
    <property type="project" value="UniProtKB-UniRule"/>
</dbReference>
<comment type="function">
    <text evidence="3">Catalyzes the hydrolysis of 10-formyltetrahydrofolate (formyl-FH4) to formate and tetrahydrofolate (FH4).</text>
</comment>
<dbReference type="EMBL" id="VCKZ01000002">
    <property type="protein sequence ID" value="TMR42422.1"/>
    <property type="molecule type" value="Genomic_DNA"/>
</dbReference>
<dbReference type="PRINTS" id="PR01575">
    <property type="entry name" value="FFH4HYDRLASE"/>
</dbReference>
<evidence type="ECO:0000313" key="6">
    <source>
        <dbReference type="EMBL" id="TMR42422.1"/>
    </source>
</evidence>
<reference evidence="6 7" key="1">
    <citation type="submission" date="2019-05" db="EMBL/GenBank/DDBJ databases">
        <title>Draft genome sequence of Actinomadura geliboluensis A8036.</title>
        <authorList>
            <person name="Saricaoglu S."/>
            <person name="Isik K."/>
        </authorList>
    </citation>
    <scope>NUCLEOTIDE SEQUENCE [LARGE SCALE GENOMIC DNA]</scope>
    <source>
        <strain evidence="6 7">A8036</strain>
    </source>
</reference>
<keyword evidence="2 3" id="KW-0378">Hydrolase</keyword>
<dbReference type="PANTHER" id="PTHR42706:SF1">
    <property type="entry name" value="FORMYLTETRAHYDROFOLATE DEFORMYLASE 2, MITOCHONDRIAL"/>
    <property type="match status" value="1"/>
</dbReference>
<dbReference type="PANTHER" id="PTHR42706">
    <property type="entry name" value="FORMYLTETRAHYDROFOLATE DEFORMYLASE"/>
    <property type="match status" value="1"/>
</dbReference>
<dbReference type="UniPathway" id="UPA00074">
    <property type="reaction ID" value="UER00170"/>
</dbReference>
<dbReference type="Gene3D" id="3.40.50.170">
    <property type="entry name" value="Formyl transferase, N-terminal domain"/>
    <property type="match status" value="1"/>
</dbReference>
<dbReference type="InterPro" id="IPR002912">
    <property type="entry name" value="ACT_dom"/>
</dbReference>
<comment type="similarity">
    <text evidence="3">Belongs to the PurU family.</text>
</comment>
<name>A0A5S4HBU7_9ACTN</name>
<dbReference type="CDD" id="cd08648">
    <property type="entry name" value="FMT_core_Formyl-FH4-Hydrolase_C"/>
    <property type="match status" value="1"/>
</dbReference>
<dbReference type="InterPro" id="IPR002376">
    <property type="entry name" value="Formyl_transf_N"/>
</dbReference>
<dbReference type="AlphaFoldDB" id="A0A5S4HBU7"/>
<evidence type="ECO:0000313" key="7">
    <source>
        <dbReference type="Proteomes" id="UP000305238"/>
    </source>
</evidence>
<comment type="caution">
    <text evidence="6">The sequence shown here is derived from an EMBL/GenBank/DDBJ whole genome shotgun (WGS) entry which is preliminary data.</text>
</comment>
<feature type="active site" evidence="3">
    <location>
        <position position="237"/>
    </location>
</feature>
<dbReference type="GO" id="GO:0006730">
    <property type="term" value="P:one-carbon metabolic process"/>
    <property type="evidence" value="ECO:0007669"/>
    <property type="project" value="UniProtKB-KW"/>
</dbReference>
<dbReference type="InterPro" id="IPR045865">
    <property type="entry name" value="ACT-like_dom_sf"/>
</dbReference>
<evidence type="ECO:0000256" key="4">
    <source>
        <dbReference type="NCBIfam" id="TIGR00655"/>
    </source>
</evidence>
<dbReference type="InterPro" id="IPR041729">
    <property type="entry name" value="Formyl-FH4-Hydrolase_C"/>
</dbReference>
<keyword evidence="3" id="KW-0658">Purine biosynthesis</keyword>
<dbReference type="SUPFAM" id="SSF53328">
    <property type="entry name" value="Formyltransferase"/>
    <property type="match status" value="1"/>
</dbReference>
<dbReference type="InterPro" id="IPR044074">
    <property type="entry name" value="PurU_ACT"/>
</dbReference>
<accession>A0A5S4HBU7</accession>
<comment type="pathway">
    <text evidence="3">Purine metabolism; IMP biosynthesis via de novo pathway; formate from 10-formyl-5,6,7,8-tetrahydrofolate: step 1/1.</text>
</comment>
<dbReference type="Pfam" id="PF00551">
    <property type="entry name" value="Formyl_trans_N"/>
    <property type="match status" value="1"/>
</dbReference>
<dbReference type="HAMAP" id="MF_01927">
    <property type="entry name" value="PurU"/>
    <property type="match status" value="1"/>
</dbReference>
<evidence type="ECO:0000256" key="3">
    <source>
        <dbReference type="HAMAP-Rule" id="MF_01927"/>
    </source>
</evidence>
<keyword evidence="1 3" id="KW-0554">One-carbon metabolism</keyword>
<dbReference type="SUPFAM" id="SSF55021">
    <property type="entry name" value="ACT-like"/>
    <property type="match status" value="1"/>
</dbReference>
<dbReference type="CDD" id="cd04875">
    <property type="entry name" value="ACT_F4HF-DF"/>
    <property type="match status" value="1"/>
</dbReference>
<evidence type="ECO:0000256" key="1">
    <source>
        <dbReference type="ARBA" id="ARBA00022563"/>
    </source>
</evidence>
<dbReference type="NCBIfam" id="NF004684">
    <property type="entry name" value="PRK06027.1"/>
    <property type="match status" value="1"/>
</dbReference>
<dbReference type="EC" id="3.5.1.10" evidence="3 4"/>
<sequence>MDTDPNLLARDRASLMVYGDDKPGIVAALAGVLARHGANIVALDQHSDNPEGGAFFQRTVVHVADLAATIPALEKDLAAIVGEELGLHWRLRDLSVPPRVAVLASKSDHCLLDLLWRQRRGELPMTVPMVISNHSDVADDVRFFGIPFFHVPARGRDKSAAEMEIVKLVAGNVDLIVLARYMQILTGSFINEVGVPIINIHHSFLPAFIGAGPYQKAKERGVKLVGATAHYVTEDLDEGPIIEQDVIRVSHADTVAELTRRGADIERQVLARAVLWHLQDRVIRHGNRTIVF</sequence>
<dbReference type="Pfam" id="PF01842">
    <property type="entry name" value="ACT"/>
    <property type="match status" value="1"/>
</dbReference>
<dbReference type="Proteomes" id="UP000305238">
    <property type="component" value="Unassembled WGS sequence"/>
</dbReference>
<dbReference type="NCBIfam" id="TIGR00655">
    <property type="entry name" value="PurU"/>
    <property type="match status" value="1"/>
</dbReference>
<dbReference type="GO" id="GO:0006189">
    <property type="term" value="P:'de novo' IMP biosynthetic process"/>
    <property type="evidence" value="ECO:0007669"/>
    <property type="project" value="UniProtKB-UniRule"/>
</dbReference>